<keyword evidence="2" id="KW-0812">Transmembrane</keyword>
<dbReference type="Proteomes" id="UP000243002">
    <property type="component" value="Unassembled WGS sequence"/>
</dbReference>
<evidence type="ECO:0000313" key="3">
    <source>
        <dbReference type="EMBL" id="PSJ06822.1"/>
    </source>
</evidence>
<dbReference type="Pfam" id="PF11152">
    <property type="entry name" value="CCB2_CCB4"/>
    <property type="match status" value="1"/>
</dbReference>
<evidence type="ECO:0000256" key="2">
    <source>
        <dbReference type="SAM" id="Phobius"/>
    </source>
</evidence>
<dbReference type="InterPro" id="IPR044705">
    <property type="entry name" value="CCB4"/>
</dbReference>
<dbReference type="RefSeq" id="WP_106501792.1">
    <property type="nucleotide sequence ID" value="NZ_PXXO01000002.1"/>
</dbReference>
<comment type="caution">
    <text evidence="3">The sequence shown here is derived from an EMBL/GenBank/DDBJ whole genome shotgun (WGS) entry which is preliminary data.</text>
</comment>
<feature type="transmembrane region" description="Helical" evidence="2">
    <location>
        <begin position="38"/>
        <end position="56"/>
    </location>
</feature>
<dbReference type="PANTHER" id="PTHR34943">
    <property type="match status" value="1"/>
</dbReference>
<reference evidence="3 4" key="1">
    <citation type="journal article" date="2018" name="Environ. Microbiol.">
        <title>Ecological and genomic features of two widespread freshwater picocyanobacteria.</title>
        <authorList>
            <person name="Cabello-Yeves P.J."/>
            <person name="Picazo A."/>
            <person name="Camacho A."/>
            <person name="Callieri C."/>
            <person name="Rosselli R."/>
            <person name="Roda-Garcia J.J."/>
            <person name="Coutinho F.H."/>
            <person name="Rodriguez-Valera F."/>
        </authorList>
    </citation>
    <scope>NUCLEOTIDE SEQUENCE [LARGE SCALE GENOMIC DNA]</scope>
    <source>
        <strain evidence="3 4">Tous</strain>
    </source>
</reference>
<accession>A0A2P7N029</accession>
<keyword evidence="4" id="KW-1185">Reference proteome</keyword>
<proteinExistence type="predicted"/>
<evidence type="ECO:0000313" key="4">
    <source>
        <dbReference type="Proteomes" id="UP000243002"/>
    </source>
</evidence>
<protein>
    <submittedName>
        <fullName evidence="3">Cofactor assembly of complex C subunit B</fullName>
    </submittedName>
</protein>
<dbReference type="AlphaFoldDB" id="A0A2P7N029"/>
<evidence type="ECO:0000256" key="1">
    <source>
        <dbReference type="SAM" id="MobiDB-lite"/>
    </source>
</evidence>
<sequence length="232" mass="24636">MAPSTPARVCFLSGVASLALVVLNQTTATSIDPALERAAVLASFLAVALMLVGVLWTRALPEAAARVALEGVQGVELADGLPEALSEELGWGSQMLLTATPAATVVVLWQNKCLLRRGLLAQVPFEPGAICQRAQEKGSAISLVDLNLYPGRAEFESLLPGVPAVVVQPIDSRGLVVLAGWSPRCFSRSDLTWLEGWSQRLRERMEPACGNQDLMGPGEAKSPEFPPLPPDC</sequence>
<dbReference type="GO" id="GO:0010190">
    <property type="term" value="P:cytochrome b6f complex assembly"/>
    <property type="evidence" value="ECO:0007669"/>
    <property type="project" value="TreeGrafter"/>
</dbReference>
<keyword evidence="2" id="KW-0472">Membrane</keyword>
<feature type="region of interest" description="Disordered" evidence="1">
    <location>
        <begin position="209"/>
        <end position="232"/>
    </location>
</feature>
<gene>
    <name evidence="3" type="ORF">C7K55_02235</name>
</gene>
<name>A0A2P7N029_9CYAN</name>
<dbReference type="InterPro" id="IPR021325">
    <property type="entry name" value="CCB2/CCB4"/>
</dbReference>
<keyword evidence="2" id="KW-1133">Transmembrane helix</keyword>
<dbReference type="OrthoDB" id="463032at2"/>
<dbReference type="EMBL" id="PXXO01000002">
    <property type="protein sequence ID" value="PSJ06822.1"/>
    <property type="molecule type" value="Genomic_DNA"/>
</dbReference>
<dbReference type="PANTHER" id="PTHR34943:SF2">
    <property type="entry name" value="PROTEIN COFACTOR ASSEMBLY OF COMPLEX C SUBUNIT B CCB4, CHLOROPLASTIC"/>
    <property type="match status" value="1"/>
</dbReference>
<organism evidence="3 4">
    <name type="scientific">Cyanobium usitatum str. Tous</name>
    <dbReference type="NCBI Taxonomy" id="2116684"/>
    <lineage>
        <taxon>Bacteria</taxon>
        <taxon>Bacillati</taxon>
        <taxon>Cyanobacteriota</taxon>
        <taxon>Cyanophyceae</taxon>
        <taxon>Synechococcales</taxon>
        <taxon>Prochlorococcaceae</taxon>
        <taxon>Cyanobium</taxon>
    </lineage>
</organism>